<reference evidence="5 6" key="1">
    <citation type="submission" date="2020-07" db="EMBL/GenBank/DDBJ databases">
        <title>Draft genome and description of Microvirga mediterraneensis Marseille-Q2068 sp. nov.</title>
        <authorList>
            <person name="Boxberger M."/>
        </authorList>
    </citation>
    <scope>NUCLEOTIDE SEQUENCE [LARGE SCALE GENOMIC DNA]</scope>
    <source>
        <strain evidence="5 6">Marseille-Q2068</strain>
    </source>
</reference>
<dbReference type="PANTHER" id="PTHR30461">
    <property type="entry name" value="DNA-INVERTASE FROM LAMBDOID PROPHAGE"/>
    <property type="match status" value="1"/>
</dbReference>
<protein>
    <submittedName>
        <fullName evidence="5">Recombinase family protein</fullName>
    </submittedName>
</protein>
<evidence type="ECO:0000313" key="6">
    <source>
        <dbReference type="Proteomes" id="UP000572984"/>
    </source>
</evidence>
<dbReference type="AlphaFoldDB" id="A0A838BR90"/>
<dbReference type="Gene3D" id="3.40.50.1390">
    <property type="entry name" value="Resolvase, N-terminal catalytic domain"/>
    <property type="match status" value="1"/>
</dbReference>
<evidence type="ECO:0000256" key="2">
    <source>
        <dbReference type="ARBA" id="ARBA00023172"/>
    </source>
</evidence>
<dbReference type="EMBL" id="JACDXJ010000001">
    <property type="protein sequence ID" value="MBA1157482.1"/>
    <property type="molecule type" value="Genomic_DNA"/>
</dbReference>
<dbReference type="InterPro" id="IPR011109">
    <property type="entry name" value="DNA_bind_recombinase_dom"/>
</dbReference>
<dbReference type="GO" id="GO:0003677">
    <property type="term" value="F:DNA binding"/>
    <property type="evidence" value="ECO:0007669"/>
    <property type="project" value="UniProtKB-KW"/>
</dbReference>
<evidence type="ECO:0000313" key="5">
    <source>
        <dbReference type="EMBL" id="MBA1157482.1"/>
    </source>
</evidence>
<dbReference type="Pfam" id="PF07508">
    <property type="entry name" value="Recombinase"/>
    <property type="match status" value="1"/>
</dbReference>
<dbReference type="PROSITE" id="PS51737">
    <property type="entry name" value="RECOMBINASE_DNA_BIND"/>
    <property type="match status" value="1"/>
</dbReference>
<gene>
    <name evidence="5" type="ORF">H0S73_15250</name>
</gene>
<dbReference type="InterPro" id="IPR006119">
    <property type="entry name" value="Resolv_N"/>
</dbReference>
<dbReference type="Pfam" id="PF00239">
    <property type="entry name" value="Resolvase"/>
    <property type="match status" value="1"/>
</dbReference>
<sequence>MPTAYPYIRFSDKSQEKGNSLHRQRDLARAVAERRGLTLGKEFLDLGVSAYRGKNADQGALNSFREEVREGRITGDSWLLLEDFDRMSRREFRWFYPLFLELIDAGITICTTADDRVYNEGNADDLEVTLLLVIKGSTSNLESAKKSKRLIARWTTWRETGHRTAVCPAWVYFMDGEYHRNERRVPIVQMIFDLAESGIGAHGIAKILNGNPATPPFEHMNGKPGKKWHPTTIANILTGRHVLGWYQPCRVVDGRQEPVGDPVQRYPAIISEAQWHRVQARRKTNPRGNRGETMSNLFTGLLRCGRCGGVMKVKTSYATKKRPGKDHRYFVCTSAMMNSGCEANTHYPIEQVEKAILDHTPEYRLHELFSDPGTAQQLKALDDQITDLKRKFEDTERRKANAIDRAESLPQGDPLIIEYETRARTYSADLRASHEALKALEIQKVALATRIDERADSEGKARELRAKIAEAEGKELLKLRASLSQALRTFIDELWFRGEMFTVVLHGAGKVHHFQVVNGKGRAAGRTVEYAGATYWNNDEMRRVVLG</sequence>
<keyword evidence="2" id="KW-0233">DNA recombination</keyword>
<proteinExistence type="predicted"/>
<feature type="domain" description="Recombinase" evidence="4">
    <location>
        <begin position="168"/>
        <end position="288"/>
    </location>
</feature>
<dbReference type="Gene3D" id="3.90.1750.20">
    <property type="entry name" value="Putative Large Serine Recombinase, Chain B, Domain 2"/>
    <property type="match status" value="1"/>
</dbReference>
<dbReference type="InterPro" id="IPR025827">
    <property type="entry name" value="Zn_ribbon_recom_dom"/>
</dbReference>
<dbReference type="SMART" id="SM00857">
    <property type="entry name" value="Resolvase"/>
    <property type="match status" value="1"/>
</dbReference>
<dbReference type="SUPFAM" id="SSF53041">
    <property type="entry name" value="Resolvase-like"/>
    <property type="match status" value="1"/>
</dbReference>
<dbReference type="PANTHER" id="PTHR30461:SF2">
    <property type="entry name" value="SERINE RECOMBINASE PINE-RELATED"/>
    <property type="match status" value="1"/>
</dbReference>
<keyword evidence="6" id="KW-1185">Reference proteome</keyword>
<comment type="caution">
    <text evidence="5">The sequence shown here is derived from an EMBL/GenBank/DDBJ whole genome shotgun (WGS) entry which is preliminary data.</text>
</comment>
<dbReference type="InterPro" id="IPR050639">
    <property type="entry name" value="SSR_resolvase"/>
</dbReference>
<name>A0A838BR90_9HYPH</name>
<dbReference type="GO" id="GO:0000150">
    <property type="term" value="F:DNA strand exchange activity"/>
    <property type="evidence" value="ECO:0007669"/>
    <property type="project" value="InterPro"/>
</dbReference>
<keyword evidence="3" id="KW-0175">Coiled coil</keyword>
<dbReference type="InterPro" id="IPR038109">
    <property type="entry name" value="DNA_bind_recomb_sf"/>
</dbReference>
<evidence type="ECO:0000259" key="4">
    <source>
        <dbReference type="PROSITE" id="PS51737"/>
    </source>
</evidence>
<accession>A0A838BR90</accession>
<dbReference type="Proteomes" id="UP000572984">
    <property type="component" value="Unassembled WGS sequence"/>
</dbReference>
<dbReference type="CDD" id="cd00338">
    <property type="entry name" value="Ser_Recombinase"/>
    <property type="match status" value="1"/>
</dbReference>
<dbReference type="Pfam" id="PF13408">
    <property type="entry name" value="Zn_ribbon_recom"/>
    <property type="match status" value="1"/>
</dbReference>
<evidence type="ECO:0000256" key="1">
    <source>
        <dbReference type="ARBA" id="ARBA00023125"/>
    </source>
</evidence>
<feature type="coiled-coil region" evidence="3">
    <location>
        <begin position="378"/>
        <end position="405"/>
    </location>
</feature>
<organism evidence="5 6">
    <name type="scientific">Microvirga mediterraneensis</name>
    <dbReference type="NCBI Taxonomy" id="2754695"/>
    <lineage>
        <taxon>Bacteria</taxon>
        <taxon>Pseudomonadati</taxon>
        <taxon>Pseudomonadota</taxon>
        <taxon>Alphaproteobacteria</taxon>
        <taxon>Hyphomicrobiales</taxon>
        <taxon>Methylobacteriaceae</taxon>
        <taxon>Microvirga</taxon>
    </lineage>
</organism>
<dbReference type="RefSeq" id="WP_181052949.1">
    <property type="nucleotide sequence ID" value="NZ_JACDXJ010000001.1"/>
</dbReference>
<dbReference type="InterPro" id="IPR036162">
    <property type="entry name" value="Resolvase-like_N_sf"/>
</dbReference>
<keyword evidence="1" id="KW-0238">DNA-binding</keyword>
<evidence type="ECO:0000256" key="3">
    <source>
        <dbReference type="SAM" id="Coils"/>
    </source>
</evidence>